<dbReference type="EMBL" id="ML743571">
    <property type="protein sequence ID" value="KAE8138444.1"/>
    <property type="molecule type" value="Genomic_DNA"/>
</dbReference>
<dbReference type="AlphaFoldDB" id="A0A5N6SZA0"/>
<keyword evidence="2" id="KW-1185">Reference proteome</keyword>
<dbReference type="RefSeq" id="XP_031914507.1">
    <property type="nucleotide sequence ID" value="XM_032054342.1"/>
</dbReference>
<organism evidence="1 2">
    <name type="scientific">Aspergillus pseudotamarii</name>
    <dbReference type="NCBI Taxonomy" id="132259"/>
    <lineage>
        <taxon>Eukaryota</taxon>
        <taxon>Fungi</taxon>
        <taxon>Dikarya</taxon>
        <taxon>Ascomycota</taxon>
        <taxon>Pezizomycotina</taxon>
        <taxon>Eurotiomycetes</taxon>
        <taxon>Eurotiomycetidae</taxon>
        <taxon>Eurotiales</taxon>
        <taxon>Aspergillaceae</taxon>
        <taxon>Aspergillus</taxon>
        <taxon>Aspergillus subgen. Circumdati</taxon>
    </lineage>
</organism>
<accession>A0A5N6SZA0</accession>
<dbReference type="GeneID" id="43638552"/>
<reference evidence="1 2" key="1">
    <citation type="submission" date="2019-04" db="EMBL/GenBank/DDBJ databases">
        <title>Friends and foes A comparative genomics study of 23 Aspergillus species from section Flavi.</title>
        <authorList>
            <consortium name="DOE Joint Genome Institute"/>
            <person name="Kjaerbolling I."/>
            <person name="Vesth T."/>
            <person name="Frisvad J.C."/>
            <person name="Nybo J.L."/>
            <person name="Theobald S."/>
            <person name="Kildgaard S."/>
            <person name="Isbrandt T."/>
            <person name="Kuo A."/>
            <person name="Sato A."/>
            <person name="Lyhne E.K."/>
            <person name="Kogle M.E."/>
            <person name="Wiebenga A."/>
            <person name="Kun R.S."/>
            <person name="Lubbers R.J."/>
            <person name="Makela M.R."/>
            <person name="Barry K."/>
            <person name="Chovatia M."/>
            <person name="Clum A."/>
            <person name="Daum C."/>
            <person name="Haridas S."/>
            <person name="He G."/>
            <person name="LaButti K."/>
            <person name="Lipzen A."/>
            <person name="Mondo S."/>
            <person name="Riley R."/>
            <person name="Salamov A."/>
            <person name="Simmons B.A."/>
            <person name="Magnuson J.K."/>
            <person name="Henrissat B."/>
            <person name="Mortensen U.H."/>
            <person name="Larsen T.O."/>
            <person name="Devries R.P."/>
            <person name="Grigoriev I.V."/>
            <person name="Machida M."/>
            <person name="Baker S.E."/>
            <person name="Andersen M.R."/>
        </authorList>
    </citation>
    <scope>NUCLEOTIDE SEQUENCE [LARGE SCALE GENOMIC DNA]</scope>
    <source>
        <strain evidence="1 2">CBS 117625</strain>
    </source>
</reference>
<protein>
    <submittedName>
        <fullName evidence="1">Uncharacterized protein</fullName>
    </submittedName>
</protein>
<sequence length="91" mass="10106">MVNWTLAGITIQGDVLITSVIIHTLLTLLKLYGLYVLGVLADFAANFQADELEEWLENARARRDNAYAYSSLTDSDLADTDITDSDYTDSD</sequence>
<dbReference type="Proteomes" id="UP000325672">
    <property type="component" value="Unassembled WGS sequence"/>
</dbReference>
<proteinExistence type="predicted"/>
<name>A0A5N6SZA0_ASPPS</name>
<evidence type="ECO:0000313" key="2">
    <source>
        <dbReference type="Proteomes" id="UP000325672"/>
    </source>
</evidence>
<gene>
    <name evidence="1" type="ORF">BDV38DRAFT_244669</name>
</gene>
<evidence type="ECO:0000313" key="1">
    <source>
        <dbReference type="EMBL" id="KAE8138444.1"/>
    </source>
</evidence>